<comment type="caution">
    <text evidence="2">The sequence shown here is derived from an EMBL/GenBank/DDBJ whole genome shotgun (WGS) entry which is preliminary data.</text>
</comment>
<gene>
    <name evidence="2" type="ORF">J8I01_00450</name>
</gene>
<evidence type="ECO:0000256" key="1">
    <source>
        <dbReference type="SAM" id="MobiDB-lite"/>
    </source>
</evidence>
<sequence>MNKKLRALPVSHRQDPTVQMDRLNGLNHLAGPLFERTSNPQSRKCWISEHPTICFIPCNGSLIGSFRRFIAAPVNKEANSFRSEDKEDEPREPSRSGR</sequence>
<dbReference type="Proteomes" id="UP000666661">
    <property type="component" value="Unassembled WGS sequence"/>
</dbReference>
<feature type="region of interest" description="Disordered" evidence="1">
    <location>
        <begin position="77"/>
        <end position="98"/>
    </location>
</feature>
<organism evidence="2 3">
    <name type="scientific">Aeromonas sanarellii</name>
    <dbReference type="NCBI Taxonomy" id="633415"/>
    <lineage>
        <taxon>Bacteria</taxon>
        <taxon>Pseudomonadati</taxon>
        <taxon>Pseudomonadota</taxon>
        <taxon>Gammaproteobacteria</taxon>
        <taxon>Aeromonadales</taxon>
        <taxon>Aeromonadaceae</taxon>
        <taxon>Aeromonas</taxon>
    </lineage>
</organism>
<accession>A0ABS4B2A5</accession>
<proteinExistence type="predicted"/>
<name>A0ABS4B2A5_9GAMM</name>
<evidence type="ECO:0000313" key="2">
    <source>
        <dbReference type="EMBL" id="MBP0600995.1"/>
    </source>
</evidence>
<dbReference type="EMBL" id="JAGIQF010000001">
    <property type="protein sequence ID" value="MBP0600995.1"/>
    <property type="molecule type" value="Genomic_DNA"/>
</dbReference>
<feature type="compositionally biased region" description="Basic and acidic residues" evidence="1">
    <location>
        <begin position="82"/>
        <end position="98"/>
    </location>
</feature>
<protein>
    <submittedName>
        <fullName evidence="2">Uncharacterized protein</fullName>
    </submittedName>
</protein>
<evidence type="ECO:0000313" key="3">
    <source>
        <dbReference type="Proteomes" id="UP000666661"/>
    </source>
</evidence>
<reference evidence="2 3" key="1">
    <citation type="submission" date="2021-03" db="EMBL/GenBank/DDBJ databases">
        <title>Plant growth promoting bacteria isolated from wild legumes nodules and trapping Phaseolus vulgaris L. nodules in the center and southern Mexico.</title>
        <authorList>
            <person name="Estrada P."/>
        </authorList>
    </citation>
    <scope>NUCLEOTIDE SEQUENCE [LARGE SCALE GENOMIC DNA]</scope>
    <source>
        <strain evidence="2 3">MaGu-431</strain>
    </source>
</reference>
<keyword evidence="3" id="KW-1185">Reference proteome</keyword>
<dbReference type="RefSeq" id="WP_209791631.1">
    <property type="nucleotide sequence ID" value="NZ_JAGIQF010000001.1"/>
</dbReference>